<gene>
    <name evidence="10" type="primary">gluQRS</name>
    <name evidence="7" type="synonym">gluQ</name>
    <name evidence="10" type="ORF">OCL06_08035</name>
</gene>
<dbReference type="InterPro" id="IPR014729">
    <property type="entry name" value="Rossmann-like_a/b/a_fold"/>
</dbReference>
<keyword evidence="5 7" id="KW-0067">ATP-binding</keyword>
<evidence type="ECO:0000256" key="6">
    <source>
        <dbReference type="ARBA" id="ARBA00023146"/>
    </source>
</evidence>
<feature type="binding site" evidence="7">
    <location>
        <position position="171"/>
    </location>
    <ligand>
        <name>L-glutamate</name>
        <dbReference type="ChEBI" id="CHEBI:29985"/>
    </ligand>
</feature>
<dbReference type="Proteomes" id="UP001209257">
    <property type="component" value="Unassembled WGS sequence"/>
</dbReference>
<feature type="binding site" evidence="7">
    <location>
        <position position="99"/>
    </location>
    <ligand>
        <name>Zn(2+)</name>
        <dbReference type="ChEBI" id="CHEBI:29105"/>
    </ligand>
</feature>
<keyword evidence="2 7" id="KW-0479">Metal-binding</keyword>
<dbReference type="EC" id="6.1.1.-" evidence="7"/>
<evidence type="ECO:0000256" key="7">
    <source>
        <dbReference type="HAMAP-Rule" id="MF_01428"/>
    </source>
</evidence>
<dbReference type="SUPFAM" id="SSF52374">
    <property type="entry name" value="Nucleotidylyl transferase"/>
    <property type="match status" value="1"/>
</dbReference>
<feature type="binding site" evidence="7">
    <location>
        <position position="101"/>
    </location>
    <ligand>
        <name>Zn(2+)</name>
        <dbReference type="ChEBI" id="CHEBI:29105"/>
    </ligand>
</feature>
<keyword evidence="6 7" id="KW-0030">Aminoacyl-tRNA synthetase</keyword>
<keyword evidence="3 7" id="KW-0547">Nucleotide-binding</keyword>
<feature type="binding site" evidence="7">
    <location>
        <position position="189"/>
    </location>
    <ligand>
        <name>L-glutamate</name>
        <dbReference type="ChEBI" id="CHEBI:29985"/>
    </ligand>
</feature>
<comment type="cofactor">
    <cofactor evidence="7">
        <name>Zn(2+)</name>
        <dbReference type="ChEBI" id="CHEBI:29105"/>
    </cofactor>
    <text evidence="7">Binds 1 zinc ion per subunit.</text>
</comment>
<protein>
    <recommendedName>
        <fullName evidence="7">Glutamyl-Q tRNA(Asp) synthetase</fullName>
        <shortName evidence="7">Glu-Q-RSs</shortName>
        <ecNumber evidence="7">6.1.1.-</ecNumber>
    </recommendedName>
</protein>
<feature type="short sequence motif" description="'KMSKS' region" evidence="7">
    <location>
        <begin position="227"/>
        <end position="231"/>
    </location>
</feature>
<feature type="domain" description="Glutamyl/glutaminyl-tRNA synthetase class Ib catalytic" evidence="9">
    <location>
        <begin position="7"/>
        <end position="244"/>
    </location>
</feature>
<evidence type="ECO:0000256" key="4">
    <source>
        <dbReference type="ARBA" id="ARBA00022833"/>
    </source>
</evidence>
<feature type="binding site" evidence="7">
    <location>
        <begin position="7"/>
        <end position="11"/>
    </location>
    <ligand>
        <name>L-glutamate</name>
        <dbReference type="ChEBI" id="CHEBI:29985"/>
    </ligand>
</feature>
<keyword evidence="8" id="KW-0648">Protein biosynthesis</keyword>
<dbReference type="HAMAP" id="MF_01428">
    <property type="entry name" value="Glu_Q_tRNA_synth"/>
    <property type="match status" value="1"/>
</dbReference>
<dbReference type="InterPro" id="IPR049940">
    <property type="entry name" value="GluQ/Sye"/>
</dbReference>
<name>A0ABT2VQM2_9ALTE</name>
<dbReference type="PANTHER" id="PTHR43311:SF1">
    <property type="entry name" value="GLUTAMYL-Q TRNA(ASP) SYNTHETASE"/>
    <property type="match status" value="1"/>
</dbReference>
<feature type="binding site" evidence="7">
    <location>
        <position position="230"/>
    </location>
    <ligand>
        <name>ATP</name>
        <dbReference type="ChEBI" id="CHEBI:30616"/>
    </ligand>
</feature>
<comment type="caution">
    <text evidence="10">The sequence shown here is derived from an EMBL/GenBank/DDBJ whole genome shotgun (WGS) entry which is preliminary data.</text>
</comment>
<feature type="binding site" evidence="7">
    <location>
        <position position="113"/>
    </location>
    <ligand>
        <name>Zn(2+)</name>
        <dbReference type="ChEBI" id="CHEBI:29105"/>
    </ligand>
</feature>
<dbReference type="EMBL" id="JAOTJC010000007">
    <property type="protein sequence ID" value="MCU7554546.1"/>
    <property type="molecule type" value="Genomic_DNA"/>
</dbReference>
<comment type="similarity">
    <text evidence="7">Belongs to the class-I aminoacyl-tRNA synthetase family. GluQ subfamily.</text>
</comment>
<sequence>MHSYTGRFAPSPSGPLHFGSLLAALASYLDARAHHGRWLVRIEDIDAPRCVPGAADDILRTLDTYGLHWQGEVMYQSAQLPRYQAAVDELLASGLAYYCTCTRKMIKALGGVYPGTCRHRHHQGDAPSSIRIMLTEPVQQFDDRIQGTTRINAPHALEDTIIKRRDGLFAYNLVVVLDDHAQQVTHIVRGSDLLDTTATHLSLGRLLGHAPPRYAHIPVASVTPGRKLSKQNHAAALPKDSVTGTLLKAMQLLGLPIDNQLYYGTRDEVLSWAITHWDTKLVPKNGEIIVDSHESTYHSEP</sequence>
<evidence type="ECO:0000313" key="10">
    <source>
        <dbReference type="EMBL" id="MCU7554546.1"/>
    </source>
</evidence>
<comment type="function">
    <text evidence="7">Catalyzes the tRNA-independent activation of glutamate in presence of ATP and the subsequent transfer of glutamate onto a tRNA(Asp). Glutamate is transferred on the 2-amino-5-(4,5-dihydroxy-2-cyclopenten-1-yl) moiety of the queuosine in the wobble position of the QUC anticodon.</text>
</comment>
<dbReference type="Gene3D" id="3.90.800.10">
    <property type="entry name" value="Glutamyl-tRNA Synthetase, Domain 3"/>
    <property type="match status" value="1"/>
</dbReference>
<evidence type="ECO:0000256" key="2">
    <source>
        <dbReference type="ARBA" id="ARBA00022723"/>
    </source>
</evidence>
<dbReference type="GO" id="GO:0016874">
    <property type="term" value="F:ligase activity"/>
    <property type="evidence" value="ECO:0007669"/>
    <property type="project" value="UniProtKB-KW"/>
</dbReference>
<dbReference type="InterPro" id="IPR022380">
    <property type="entry name" value="Glu-Q_tRNA(Asp)_Synthase"/>
</dbReference>
<evidence type="ECO:0000256" key="5">
    <source>
        <dbReference type="ARBA" id="ARBA00022840"/>
    </source>
</evidence>
<dbReference type="PRINTS" id="PR00987">
    <property type="entry name" value="TRNASYNTHGLU"/>
</dbReference>
<evidence type="ECO:0000256" key="3">
    <source>
        <dbReference type="ARBA" id="ARBA00022741"/>
    </source>
</evidence>
<dbReference type="InterPro" id="IPR020058">
    <property type="entry name" value="Glu/Gln-tRNA-synth_Ib_cat-dom"/>
</dbReference>
<evidence type="ECO:0000313" key="11">
    <source>
        <dbReference type="Proteomes" id="UP001209257"/>
    </source>
</evidence>
<organism evidence="10 11">
    <name type="scientific">Alteromonas salexigens</name>
    <dbReference type="NCBI Taxonomy" id="2982530"/>
    <lineage>
        <taxon>Bacteria</taxon>
        <taxon>Pseudomonadati</taxon>
        <taxon>Pseudomonadota</taxon>
        <taxon>Gammaproteobacteria</taxon>
        <taxon>Alteromonadales</taxon>
        <taxon>Alteromonadaceae</taxon>
        <taxon>Alteromonas/Salinimonas group</taxon>
        <taxon>Alteromonas</taxon>
    </lineage>
</organism>
<keyword evidence="4 7" id="KW-0862">Zinc</keyword>
<reference evidence="11" key="1">
    <citation type="submission" date="2023-07" db="EMBL/GenBank/DDBJ databases">
        <title>Study on multiphase classification of strain Alteromonas salexigens isolated from the Yellow Sea.</title>
        <authorList>
            <person name="Sun L."/>
        </authorList>
    </citation>
    <scope>NUCLEOTIDE SEQUENCE [LARGE SCALE GENOMIC DNA]</scope>
    <source>
        <strain evidence="11">ASW11-19</strain>
    </source>
</reference>
<feature type="short sequence motif" description="'HIGH' region" evidence="7">
    <location>
        <begin position="10"/>
        <end position="20"/>
    </location>
</feature>
<evidence type="ECO:0000256" key="1">
    <source>
        <dbReference type="ARBA" id="ARBA00022598"/>
    </source>
</evidence>
<dbReference type="NCBIfam" id="NF004314">
    <property type="entry name" value="PRK05710.1-3"/>
    <property type="match status" value="1"/>
</dbReference>
<proteinExistence type="inferred from homology"/>
<dbReference type="Pfam" id="PF00749">
    <property type="entry name" value="tRNA-synt_1c"/>
    <property type="match status" value="1"/>
</dbReference>
<dbReference type="Gene3D" id="3.40.50.620">
    <property type="entry name" value="HUPs"/>
    <property type="match status" value="1"/>
</dbReference>
<keyword evidence="11" id="KW-1185">Reference proteome</keyword>
<evidence type="ECO:0000259" key="9">
    <source>
        <dbReference type="Pfam" id="PF00749"/>
    </source>
</evidence>
<feature type="binding site" evidence="7">
    <location>
        <position position="43"/>
    </location>
    <ligand>
        <name>L-glutamate</name>
        <dbReference type="ChEBI" id="CHEBI:29985"/>
    </ligand>
</feature>
<dbReference type="PANTHER" id="PTHR43311">
    <property type="entry name" value="GLUTAMATE--TRNA LIGASE"/>
    <property type="match status" value="1"/>
</dbReference>
<dbReference type="NCBIfam" id="TIGR03838">
    <property type="entry name" value="queuosine_YadB"/>
    <property type="match status" value="1"/>
</dbReference>
<keyword evidence="1 7" id="KW-0436">Ligase</keyword>
<evidence type="ECO:0000256" key="8">
    <source>
        <dbReference type="RuleBase" id="RU363037"/>
    </source>
</evidence>
<dbReference type="InterPro" id="IPR000924">
    <property type="entry name" value="Glu/Gln-tRNA-synth"/>
</dbReference>
<feature type="binding site" evidence="7">
    <location>
        <position position="117"/>
    </location>
    <ligand>
        <name>Zn(2+)</name>
        <dbReference type="ChEBI" id="CHEBI:29105"/>
    </ligand>
</feature>
<accession>A0ABT2VQM2</accession>